<sequence>MAPGSTYMTIGFLGRALSLGAENQPLPDFAFVAWARNVTIKAFRLSISLEKRTPEQQTGLLAWISDLVCDGLLKLPALECIRWDVDDKELGEKLKREISKAHKAELRQKKQVFVFEE</sequence>
<protein>
    <submittedName>
        <fullName evidence="1">Uncharacterized protein</fullName>
    </submittedName>
</protein>
<evidence type="ECO:0000313" key="2">
    <source>
        <dbReference type="Proteomes" id="UP000223968"/>
    </source>
</evidence>
<proteinExistence type="predicted"/>
<dbReference type="EMBL" id="PDNB01000217">
    <property type="protein sequence ID" value="PGG98875.1"/>
    <property type="molecule type" value="Genomic_DNA"/>
</dbReference>
<reference evidence="1 2" key="1">
    <citation type="submission" date="2017-10" db="EMBL/GenBank/DDBJ databases">
        <title>Comparative genomics in systemic dimorphic fungi from Ajellomycetaceae.</title>
        <authorList>
            <person name="Munoz J.F."/>
            <person name="Mcewen J.G."/>
            <person name="Clay O.K."/>
            <person name="Cuomo C.A."/>
        </authorList>
    </citation>
    <scope>NUCLEOTIDE SEQUENCE [LARGE SCALE GENOMIC DNA]</scope>
    <source>
        <strain evidence="1 2">UAMH5409</strain>
    </source>
</reference>
<name>A0A2B7WQ31_9EURO</name>
<dbReference type="Proteomes" id="UP000223968">
    <property type="component" value="Unassembled WGS sequence"/>
</dbReference>
<gene>
    <name evidence="1" type="ORF">AJ79_08751</name>
</gene>
<evidence type="ECO:0000313" key="1">
    <source>
        <dbReference type="EMBL" id="PGG98875.1"/>
    </source>
</evidence>
<organism evidence="1 2">
    <name type="scientific">Helicocarpus griseus UAMH5409</name>
    <dbReference type="NCBI Taxonomy" id="1447875"/>
    <lineage>
        <taxon>Eukaryota</taxon>
        <taxon>Fungi</taxon>
        <taxon>Dikarya</taxon>
        <taxon>Ascomycota</taxon>
        <taxon>Pezizomycotina</taxon>
        <taxon>Eurotiomycetes</taxon>
        <taxon>Eurotiomycetidae</taxon>
        <taxon>Onygenales</taxon>
        <taxon>Ajellomycetaceae</taxon>
        <taxon>Helicocarpus</taxon>
    </lineage>
</organism>
<keyword evidence="2" id="KW-1185">Reference proteome</keyword>
<accession>A0A2B7WQ31</accession>
<dbReference type="AlphaFoldDB" id="A0A2B7WQ31"/>
<dbReference type="STRING" id="1447875.A0A2B7WQ31"/>
<comment type="caution">
    <text evidence="1">The sequence shown here is derived from an EMBL/GenBank/DDBJ whole genome shotgun (WGS) entry which is preliminary data.</text>
</comment>